<dbReference type="AlphaFoldDB" id="X8DKZ9"/>
<dbReference type="GO" id="GO:0016746">
    <property type="term" value="F:acyltransferase activity"/>
    <property type="evidence" value="ECO:0007669"/>
    <property type="project" value="UniProtKB-KW"/>
</dbReference>
<feature type="region of interest" description="Disordered" evidence="1">
    <location>
        <begin position="40"/>
        <end position="90"/>
    </location>
</feature>
<reference evidence="2" key="1">
    <citation type="submission" date="2014-01" db="EMBL/GenBank/DDBJ databases">
        <authorList>
            <person name="Brown-Elliot B."/>
            <person name="Wallace R."/>
            <person name="Lenaerts A."/>
            <person name="Ordway D."/>
            <person name="DeGroote M.A."/>
            <person name="Parker T."/>
            <person name="Sizemore C."/>
            <person name="Tallon L.J."/>
            <person name="Sadzewicz L.K."/>
            <person name="Sengamalay N."/>
            <person name="Fraser C.M."/>
            <person name="Hine E."/>
            <person name="Shefchek K.A."/>
            <person name="Das S.P."/>
            <person name="Tettelin H."/>
        </authorList>
    </citation>
    <scope>NUCLEOTIDE SEQUENCE [LARGE SCALE GENOMIC DNA]</scope>
    <source>
        <strain evidence="2">4042</strain>
    </source>
</reference>
<protein>
    <submittedName>
        <fullName evidence="2">MPT51/MPB51 antigen domain protein</fullName>
        <ecNumber evidence="2">2.3.1.-</ecNumber>
    </submittedName>
</protein>
<dbReference type="PATRIC" id="fig|1299334.3.peg.1856"/>
<keyword evidence="2" id="KW-0808">Transferase</keyword>
<evidence type="ECO:0000313" key="2">
    <source>
        <dbReference type="EMBL" id="EUA68383.1"/>
    </source>
</evidence>
<sequence>MIGQADQAMGNSRMFYQQYRNVGGHNGHFEFPTGGDNGWGRGARSWPRCPATSSARSGSHLRREPVRQSRYREKPGRSAAHGRRCPLPIC</sequence>
<comment type="caution">
    <text evidence="2">The sequence shown here is derived from an EMBL/GenBank/DDBJ whole genome shotgun (WGS) entry which is preliminary data.</text>
</comment>
<feature type="compositionally biased region" description="Basic and acidic residues" evidence="1">
    <location>
        <begin position="61"/>
        <end position="76"/>
    </location>
</feature>
<proteinExistence type="predicted"/>
<keyword evidence="2" id="KW-0012">Acyltransferase</keyword>
<dbReference type="EMBL" id="JAOB01000016">
    <property type="protein sequence ID" value="EUA68383.1"/>
    <property type="molecule type" value="Genomic_DNA"/>
</dbReference>
<organism evidence="2">
    <name type="scientific">Mycobacterium xenopi 4042</name>
    <dbReference type="NCBI Taxonomy" id="1299334"/>
    <lineage>
        <taxon>Bacteria</taxon>
        <taxon>Bacillati</taxon>
        <taxon>Actinomycetota</taxon>
        <taxon>Actinomycetes</taxon>
        <taxon>Mycobacteriales</taxon>
        <taxon>Mycobacteriaceae</taxon>
        <taxon>Mycobacterium</taxon>
    </lineage>
</organism>
<accession>X8DKZ9</accession>
<dbReference type="EC" id="2.3.1.-" evidence="2"/>
<name>X8DKZ9_MYCXE</name>
<gene>
    <name evidence="2" type="ORF">I553_10510</name>
</gene>
<evidence type="ECO:0000256" key="1">
    <source>
        <dbReference type="SAM" id="MobiDB-lite"/>
    </source>
</evidence>